<reference evidence="1" key="1">
    <citation type="submission" date="2020-07" db="EMBL/GenBank/DDBJ databases">
        <title>Multicomponent nature underlies the extraordinary mechanical properties of spider dragline silk.</title>
        <authorList>
            <person name="Kono N."/>
            <person name="Nakamura H."/>
            <person name="Mori M."/>
            <person name="Yoshida Y."/>
            <person name="Ohtoshi R."/>
            <person name="Malay A.D."/>
            <person name="Moran D.A.P."/>
            <person name="Tomita M."/>
            <person name="Numata K."/>
            <person name="Arakawa K."/>
        </authorList>
    </citation>
    <scope>NUCLEOTIDE SEQUENCE</scope>
</reference>
<organism evidence="1 2">
    <name type="scientific">Trichonephila clavata</name>
    <name type="common">Joro spider</name>
    <name type="synonym">Nephila clavata</name>
    <dbReference type="NCBI Taxonomy" id="2740835"/>
    <lineage>
        <taxon>Eukaryota</taxon>
        <taxon>Metazoa</taxon>
        <taxon>Ecdysozoa</taxon>
        <taxon>Arthropoda</taxon>
        <taxon>Chelicerata</taxon>
        <taxon>Arachnida</taxon>
        <taxon>Araneae</taxon>
        <taxon>Araneomorphae</taxon>
        <taxon>Entelegynae</taxon>
        <taxon>Araneoidea</taxon>
        <taxon>Nephilidae</taxon>
        <taxon>Trichonephila</taxon>
    </lineage>
</organism>
<dbReference type="AlphaFoldDB" id="A0A8X6KJG7"/>
<evidence type="ECO:0000313" key="1">
    <source>
        <dbReference type="EMBL" id="GFQ75516.1"/>
    </source>
</evidence>
<name>A0A8X6KJG7_TRICU</name>
<accession>A0A8X6KJG7</accession>
<protein>
    <submittedName>
        <fullName evidence="1">Uncharacterized protein</fullName>
    </submittedName>
</protein>
<keyword evidence="2" id="KW-1185">Reference proteome</keyword>
<evidence type="ECO:0000313" key="2">
    <source>
        <dbReference type="Proteomes" id="UP000887116"/>
    </source>
</evidence>
<dbReference type="EMBL" id="BMAO01031499">
    <property type="protein sequence ID" value="GFQ75516.1"/>
    <property type="molecule type" value="Genomic_DNA"/>
</dbReference>
<gene>
    <name evidence="1" type="ORF">TNCT_380741</name>
</gene>
<comment type="caution">
    <text evidence="1">The sequence shown here is derived from an EMBL/GenBank/DDBJ whole genome shotgun (WGS) entry which is preliminary data.</text>
</comment>
<dbReference type="Proteomes" id="UP000887116">
    <property type="component" value="Unassembled WGS sequence"/>
</dbReference>
<proteinExistence type="predicted"/>
<sequence length="120" mass="13545">MLYVNPDAVAQPAIVGEEKGSSRDSSTIPLISAADEMCEENEETHVDVIKDKDNINPTDALLLYGEAEYLWFETVTQRMVYCSKNRQFRGRVFERTGFGLMLLTNEIIVLAVNSIELRSI</sequence>